<keyword evidence="4" id="KW-1133">Transmembrane helix</keyword>
<sequence length="482" mass="52491">MSEGDKPRRRRRRIRPAEVWNQIRGREMPRMLSPAIRLRVQRLDDIGEVIVKLIQIFVVIVATLLYIATPHPADVTMFASPTPYVLGLYLVLSTLGLLWALRPPVPAFAVYLSILLDFLLLYGLIWSTHIQYAQPPSFVMKSPTLLYVFLFIAIRTLRFEIRYVLAAGAAAAAGWLALLAWVLATEPSSEVLTRNYVNYLTSNSVLLWAEIDKIVLIVLVTGVLTLALTLARNLLVASVTEAQAAVNLARFFDPAVADDIRAFESGLAPGHGTQREASIMFVDLRGFTGLAAEHPPSDVLAALASFQKAVVPIIRDHGGTIDKFLGDGIMATFGAVRPLSTHAANALMATEAVLDAFARDVAARHAWFAEDGIGIAVVAGRVVSGVVGVEGRLEFTVIGSAVNLCAKLEKHNKEIGTLALTTRETLDLARSQGLKPRGRVPSLSVLLPGTADSVEIAILRSRRKGMIRTIRHRLARAARLPG</sequence>
<reference evidence="6" key="1">
    <citation type="journal article" date="2014" name="Int. J. Syst. Evol. Microbiol.">
        <title>Complete genome sequence of Corynebacterium casei LMG S-19264T (=DSM 44701T), isolated from a smear-ripened cheese.</title>
        <authorList>
            <consortium name="US DOE Joint Genome Institute (JGI-PGF)"/>
            <person name="Walter F."/>
            <person name="Albersmeier A."/>
            <person name="Kalinowski J."/>
            <person name="Ruckert C."/>
        </authorList>
    </citation>
    <scope>NUCLEOTIDE SEQUENCE</scope>
    <source>
        <strain evidence="6">CGMCC 1.15367</strain>
    </source>
</reference>
<dbReference type="Gene3D" id="3.30.70.1230">
    <property type="entry name" value="Nucleotide cyclase"/>
    <property type="match status" value="1"/>
</dbReference>
<keyword evidence="3 4" id="KW-0472">Membrane</keyword>
<keyword evidence="4" id="KW-0812">Transmembrane</keyword>
<dbReference type="Pfam" id="PF00211">
    <property type="entry name" value="Guanylate_cyc"/>
    <property type="match status" value="1"/>
</dbReference>
<proteinExistence type="predicted"/>
<dbReference type="GO" id="GO:0005886">
    <property type="term" value="C:plasma membrane"/>
    <property type="evidence" value="ECO:0007669"/>
    <property type="project" value="UniProtKB-SubCell"/>
</dbReference>
<feature type="transmembrane region" description="Helical" evidence="4">
    <location>
        <begin position="81"/>
        <end position="101"/>
    </location>
</feature>
<protein>
    <submittedName>
        <fullName evidence="6">Adenylate cyclase</fullName>
    </submittedName>
</protein>
<dbReference type="EMBL" id="BMIQ01000002">
    <property type="protein sequence ID" value="GGD95961.1"/>
    <property type="molecule type" value="Genomic_DNA"/>
</dbReference>
<keyword evidence="2" id="KW-1003">Cell membrane</keyword>
<dbReference type="SMART" id="SM00044">
    <property type="entry name" value="CYCc"/>
    <property type="match status" value="1"/>
</dbReference>
<gene>
    <name evidence="6" type="ORF">GCM10011390_13400</name>
</gene>
<feature type="transmembrane region" description="Helical" evidence="4">
    <location>
        <begin position="164"/>
        <end position="184"/>
    </location>
</feature>
<keyword evidence="7" id="KW-1185">Reference proteome</keyword>
<evidence type="ECO:0000259" key="5">
    <source>
        <dbReference type="PROSITE" id="PS50125"/>
    </source>
</evidence>
<evidence type="ECO:0000256" key="2">
    <source>
        <dbReference type="ARBA" id="ARBA00022475"/>
    </source>
</evidence>
<dbReference type="GO" id="GO:0006171">
    <property type="term" value="P:cAMP biosynthetic process"/>
    <property type="evidence" value="ECO:0007669"/>
    <property type="project" value="TreeGrafter"/>
</dbReference>
<dbReference type="InterPro" id="IPR029787">
    <property type="entry name" value="Nucleotide_cyclase"/>
</dbReference>
<organism evidence="6 7">
    <name type="scientific">Aureimonas endophytica</name>
    <dbReference type="NCBI Taxonomy" id="2027858"/>
    <lineage>
        <taxon>Bacteria</taxon>
        <taxon>Pseudomonadati</taxon>
        <taxon>Pseudomonadota</taxon>
        <taxon>Alphaproteobacteria</taxon>
        <taxon>Hyphomicrobiales</taxon>
        <taxon>Aurantimonadaceae</taxon>
        <taxon>Aureimonas</taxon>
    </lineage>
</organism>
<dbReference type="GO" id="GO:0035556">
    <property type="term" value="P:intracellular signal transduction"/>
    <property type="evidence" value="ECO:0007669"/>
    <property type="project" value="InterPro"/>
</dbReference>
<reference evidence="6" key="2">
    <citation type="submission" date="2020-09" db="EMBL/GenBank/DDBJ databases">
        <authorList>
            <person name="Sun Q."/>
            <person name="Zhou Y."/>
        </authorList>
    </citation>
    <scope>NUCLEOTIDE SEQUENCE</scope>
    <source>
        <strain evidence="6">CGMCC 1.15367</strain>
    </source>
</reference>
<feature type="transmembrane region" description="Helical" evidence="4">
    <location>
        <begin position="108"/>
        <end position="126"/>
    </location>
</feature>
<dbReference type="GO" id="GO:0004016">
    <property type="term" value="F:adenylate cyclase activity"/>
    <property type="evidence" value="ECO:0007669"/>
    <property type="project" value="UniProtKB-ARBA"/>
</dbReference>
<dbReference type="Proteomes" id="UP000644699">
    <property type="component" value="Unassembled WGS sequence"/>
</dbReference>
<comment type="subcellular location">
    <subcellularLocation>
        <location evidence="1">Cell membrane</location>
        <topology evidence="1">Multi-pass membrane protein</topology>
    </subcellularLocation>
</comment>
<dbReference type="InterPro" id="IPR050697">
    <property type="entry name" value="Adenylyl/Guanylyl_Cyclase_3/4"/>
</dbReference>
<feature type="transmembrane region" description="Helical" evidence="4">
    <location>
        <begin position="49"/>
        <end position="69"/>
    </location>
</feature>
<comment type="caution">
    <text evidence="6">The sequence shown here is derived from an EMBL/GenBank/DDBJ whole genome shotgun (WGS) entry which is preliminary data.</text>
</comment>
<evidence type="ECO:0000256" key="1">
    <source>
        <dbReference type="ARBA" id="ARBA00004651"/>
    </source>
</evidence>
<dbReference type="PROSITE" id="PS50125">
    <property type="entry name" value="GUANYLATE_CYCLASE_2"/>
    <property type="match status" value="1"/>
</dbReference>
<dbReference type="PANTHER" id="PTHR43081">
    <property type="entry name" value="ADENYLATE CYCLASE, TERMINAL-DIFFERENTIATION SPECIFIC-RELATED"/>
    <property type="match status" value="1"/>
</dbReference>
<evidence type="ECO:0000313" key="7">
    <source>
        <dbReference type="Proteomes" id="UP000644699"/>
    </source>
</evidence>
<feature type="transmembrane region" description="Helical" evidence="4">
    <location>
        <begin position="214"/>
        <end position="231"/>
    </location>
</feature>
<dbReference type="AlphaFoldDB" id="A0A916ZH93"/>
<accession>A0A916ZH93</accession>
<evidence type="ECO:0000256" key="3">
    <source>
        <dbReference type="ARBA" id="ARBA00023136"/>
    </source>
</evidence>
<feature type="domain" description="Guanylate cyclase" evidence="5">
    <location>
        <begin position="278"/>
        <end position="409"/>
    </location>
</feature>
<feature type="transmembrane region" description="Helical" evidence="4">
    <location>
        <begin position="138"/>
        <end position="157"/>
    </location>
</feature>
<dbReference type="SUPFAM" id="SSF55073">
    <property type="entry name" value="Nucleotide cyclase"/>
    <property type="match status" value="1"/>
</dbReference>
<dbReference type="PANTHER" id="PTHR43081:SF17">
    <property type="entry name" value="BLL5647 PROTEIN"/>
    <property type="match status" value="1"/>
</dbReference>
<dbReference type="CDD" id="cd07302">
    <property type="entry name" value="CHD"/>
    <property type="match status" value="1"/>
</dbReference>
<name>A0A916ZH93_9HYPH</name>
<dbReference type="InterPro" id="IPR001054">
    <property type="entry name" value="A/G_cyclase"/>
</dbReference>
<evidence type="ECO:0000256" key="4">
    <source>
        <dbReference type="SAM" id="Phobius"/>
    </source>
</evidence>
<evidence type="ECO:0000313" key="6">
    <source>
        <dbReference type="EMBL" id="GGD95961.1"/>
    </source>
</evidence>